<organism evidence="2">
    <name type="scientific">marine sediment metagenome</name>
    <dbReference type="NCBI Taxonomy" id="412755"/>
    <lineage>
        <taxon>unclassified sequences</taxon>
        <taxon>metagenomes</taxon>
        <taxon>ecological metagenomes</taxon>
    </lineage>
</organism>
<dbReference type="AlphaFoldDB" id="X1NDY1"/>
<feature type="transmembrane region" description="Helical" evidence="1">
    <location>
        <begin position="26"/>
        <end position="47"/>
    </location>
</feature>
<name>X1NDY1_9ZZZZ</name>
<keyword evidence="1" id="KW-1133">Transmembrane helix</keyword>
<keyword evidence="1" id="KW-0472">Membrane</keyword>
<accession>X1NDY1</accession>
<reference evidence="2" key="1">
    <citation type="journal article" date="2014" name="Front. Microbiol.">
        <title>High frequency of phylogenetically diverse reductive dehalogenase-homologous genes in deep subseafloor sedimentary metagenomes.</title>
        <authorList>
            <person name="Kawai M."/>
            <person name="Futagami T."/>
            <person name="Toyoda A."/>
            <person name="Takaki Y."/>
            <person name="Nishi S."/>
            <person name="Hori S."/>
            <person name="Arai W."/>
            <person name="Tsubouchi T."/>
            <person name="Morono Y."/>
            <person name="Uchiyama I."/>
            <person name="Ito T."/>
            <person name="Fujiyama A."/>
            <person name="Inagaki F."/>
            <person name="Takami H."/>
        </authorList>
    </citation>
    <scope>NUCLEOTIDE SEQUENCE</scope>
    <source>
        <strain evidence="2">Expedition CK06-06</strain>
    </source>
</reference>
<gene>
    <name evidence="2" type="ORF">S06H3_34248</name>
</gene>
<proteinExistence type="predicted"/>
<evidence type="ECO:0000256" key="1">
    <source>
        <dbReference type="SAM" id="Phobius"/>
    </source>
</evidence>
<keyword evidence="1" id="KW-0812">Transmembrane</keyword>
<sequence length="79" mass="7940">YQVPIGIIAVILGILGLLGNVSGGTIASSIAIIAGIVLAISVFGALPRVGKQLKNVAKTIGGVQVIFGIIVLIIGMVYL</sequence>
<feature type="non-terminal residue" evidence="2">
    <location>
        <position position="1"/>
    </location>
</feature>
<comment type="caution">
    <text evidence="2">The sequence shown here is derived from an EMBL/GenBank/DDBJ whole genome shotgun (WGS) entry which is preliminary data.</text>
</comment>
<evidence type="ECO:0000313" key="2">
    <source>
        <dbReference type="EMBL" id="GAI28416.1"/>
    </source>
</evidence>
<feature type="transmembrane region" description="Helical" evidence="1">
    <location>
        <begin position="59"/>
        <end position="78"/>
    </location>
</feature>
<protein>
    <submittedName>
        <fullName evidence="2">Uncharacterized protein</fullName>
    </submittedName>
</protein>
<dbReference type="EMBL" id="BARV01020535">
    <property type="protein sequence ID" value="GAI28416.1"/>
    <property type="molecule type" value="Genomic_DNA"/>
</dbReference>